<feature type="domain" description="Large ribosomal subunit protein bL12 oligomerization" evidence="14">
    <location>
        <begin position="91"/>
        <end position="136"/>
    </location>
</feature>
<proteinExistence type="inferred from homology"/>
<keyword evidence="6 15" id="KW-0689">Ribosomal protein</keyword>
<keyword evidence="9" id="KW-0687">Ribonucleoprotein</keyword>
<organism evidence="15 16">
    <name type="scientific">Mizuhopecten yessoensis</name>
    <name type="common">Japanese scallop</name>
    <name type="synonym">Patinopecten yessoensis</name>
    <dbReference type="NCBI Taxonomy" id="6573"/>
    <lineage>
        <taxon>Eukaryota</taxon>
        <taxon>Metazoa</taxon>
        <taxon>Spiralia</taxon>
        <taxon>Lophotrochozoa</taxon>
        <taxon>Mollusca</taxon>
        <taxon>Bivalvia</taxon>
        <taxon>Autobranchia</taxon>
        <taxon>Pteriomorphia</taxon>
        <taxon>Pectinida</taxon>
        <taxon>Pectinoidea</taxon>
        <taxon>Pectinidae</taxon>
        <taxon>Mizuhopecten</taxon>
    </lineage>
</organism>
<dbReference type="GO" id="GO:0006412">
    <property type="term" value="P:translation"/>
    <property type="evidence" value="ECO:0007669"/>
    <property type="project" value="InterPro"/>
</dbReference>
<evidence type="ECO:0000256" key="8">
    <source>
        <dbReference type="ARBA" id="ARBA00023128"/>
    </source>
</evidence>
<dbReference type="CDD" id="cd00387">
    <property type="entry name" value="Ribosomal_L7_L12"/>
    <property type="match status" value="1"/>
</dbReference>
<sequence>MKKKILQYSIKKQSIKRGGDVDQKDDLLFSLDAKMFSSTTRVLSLSTRLSKQIHRLQRQERVIQACANCMRRAQCTLASPHESTEKSYPPKIQSIVEDIGQLTLLEVADLNELLKKTLKIKDAPVMAMASAGPAAPAKEEEEEVTTTREQTSFDVKLLGFDTAKKIALIKEIKSICGLNLVQSKTFVEKTPQIVKSGISKDEAEKMKEALVAVGASVDVL</sequence>
<evidence type="ECO:0000313" key="15">
    <source>
        <dbReference type="EMBL" id="OWF52626.1"/>
    </source>
</evidence>
<protein>
    <recommendedName>
        <fullName evidence="11">Large ribosomal subunit protein bL12m</fullName>
    </recommendedName>
    <alternativeName>
        <fullName evidence="12">39S ribosomal protein L12, mitochondrial</fullName>
    </alternativeName>
</protein>
<dbReference type="Gene3D" id="3.30.1390.10">
    <property type="match status" value="1"/>
</dbReference>
<evidence type="ECO:0000259" key="13">
    <source>
        <dbReference type="Pfam" id="PF00542"/>
    </source>
</evidence>
<evidence type="ECO:0000256" key="4">
    <source>
        <dbReference type="ARBA" id="ARBA00022843"/>
    </source>
</evidence>
<comment type="caution">
    <text evidence="15">The sequence shown here is derived from an EMBL/GenBank/DDBJ whole genome shotgun (WGS) entry which is preliminary data.</text>
</comment>
<dbReference type="GO" id="GO:0003729">
    <property type="term" value="F:mRNA binding"/>
    <property type="evidence" value="ECO:0007669"/>
    <property type="project" value="TreeGrafter"/>
</dbReference>
<name>A0A210QV93_MIZYE</name>
<dbReference type="PANTHER" id="PTHR45987:SF4">
    <property type="entry name" value="LARGE RIBOSOMAL SUBUNIT PROTEIN BL12M"/>
    <property type="match status" value="1"/>
</dbReference>
<gene>
    <name evidence="15" type="ORF">KP79_PYT05856</name>
</gene>
<keyword evidence="16" id="KW-1185">Reference proteome</keyword>
<dbReference type="Gene3D" id="1.20.5.710">
    <property type="entry name" value="Single helix bin"/>
    <property type="match status" value="1"/>
</dbReference>
<evidence type="ECO:0000256" key="11">
    <source>
        <dbReference type="ARBA" id="ARBA00072684"/>
    </source>
</evidence>
<dbReference type="HAMAP" id="MF_00368">
    <property type="entry name" value="Ribosomal_bL12"/>
    <property type="match status" value="1"/>
</dbReference>
<dbReference type="Proteomes" id="UP000242188">
    <property type="component" value="Unassembled WGS sequence"/>
</dbReference>
<comment type="function">
    <text evidence="10">As a component of the mitochondrial large ribosomal subunit, plays a role in mitochondrial translation. When present in mitochondria as a free protein not associated with the ribosome, associates with mitochondrial RNA polymerase POLRMT to activate transcription. Required for POLRMT stability.</text>
</comment>
<evidence type="ECO:0000256" key="12">
    <source>
        <dbReference type="ARBA" id="ARBA00075329"/>
    </source>
</evidence>
<evidence type="ECO:0000256" key="1">
    <source>
        <dbReference type="ARBA" id="ARBA00004173"/>
    </source>
</evidence>
<dbReference type="InterPro" id="IPR000206">
    <property type="entry name" value="Ribosomal_bL12"/>
</dbReference>
<evidence type="ECO:0000256" key="7">
    <source>
        <dbReference type="ARBA" id="ARBA00022990"/>
    </source>
</evidence>
<evidence type="ECO:0000256" key="2">
    <source>
        <dbReference type="ARBA" id="ARBA00007197"/>
    </source>
</evidence>
<dbReference type="PANTHER" id="PTHR45987">
    <property type="entry name" value="39S RIBOSOMAL PROTEIN L12"/>
    <property type="match status" value="1"/>
</dbReference>
<dbReference type="GO" id="GO:0005762">
    <property type="term" value="C:mitochondrial large ribosomal subunit"/>
    <property type="evidence" value="ECO:0007669"/>
    <property type="project" value="TreeGrafter"/>
</dbReference>
<evidence type="ECO:0000256" key="6">
    <source>
        <dbReference type="ARBA" id="ARBA00022980"/>
    </source>
</evidence>
<dbReference type="SUPFAM" id="SSF48300">
    <property type="entry name" value="Ribosomal protein L7/12, oligomerisation (N-terminal) domain"/>
    <property type="match status" value="1"/>
</dbReference>
<comment type="subcellular location">
    <subcellularLocation>
        <location evidence="1">Mitochondrion</location>
    </subcellularLocation>
</comment>
<dbReference type="GO" id="GO:0005743">
    <property type="term" value="C:mitochondrial inner membrane"/>
    <property type="evidence" value="ECO:0007669"/>
    <property type="project" value="UniProtKB-ARBA"/>
</dbReference>
<evidence type="ECO:0000256" key="5">
    <source>
        <dbReference type="ARBA" id="ARBA00022946"/>
    </source>
</evidence>
<keyword evidence="8" id="KW-0496">Mitochondrion</keyword>
<keyword evidence="3" id="KW-1017">Isopeptide bond</keyword>
<accession>A0A210QV93</accession>
<feature type="domain" description="Large ribosomal subunit protein bL12 C-terminal" evidence="13">
    <location>
        <begin position="153"/>
        <end position="219"/>
    </location>
</feature>
<dbReference type="STRING" id="6573.A0A210QV93"/>
<dbReference type="InterPro" id="IPR013823">
    <property type="entry name" value="Ribosomal_bL12_C"/>
</dbReference>
<dbReference type="SUPFAM" id="SSF54736">
    <property type="entry name" value="ClpS-like"/>
    <property type="match status" value="1"/>
</dbReference>
<dbReference type="GO" id="GO:0003735">
    <property type="term" value="F:structural constituent of ribosome"/>
    <property type="evidence" value="ECO:0007669"/>
    <property type="project" value="InterPro"/>
</dbReference>
<dbReference type="InterPro" id="IPR008932">
    <property type="entry name" value="Ribosomal_bL12_oligo"/>
</dbReference>
<dbReference type="AlphaFoldDB" id="A0A210QV93"/>
<keyword evidence="4" id="KW-0832">Ubl conjugation</keyword>
<dbReference type="Pfam" id="PF16320">
    <property type="entry name" value="Ribosomal_L12_N"/>
    <property type="match status" value="1"/>
</dbReference>
<keyword evidence="7" id="KW-0007">Acetylation</keyword>
<dbReference type="InterPro" id="IPR036235">
    <property type="entry name" value="Ribosomal_bL12_oligo_N_sf"/>
</dbReference>
<dbReference type="FunFam" id="3.30.1390.10:FF:000001">
    <property type="entry name" value="50S ribosomal protein L7/L12"/>
    <property type="match status" value="1"/>
</dbReference>
<evidence type="ECO:0000256" key="9">
    <source>
        <dbReference type="ARBA" id="ARBA00023274"/>
    </source>
</evidence>
<keyword evidence="5" id="KW-0809">Transit peptide</keyword>
<evidence type="ECO:0000259" key="14">
    <source>
        <dbReference type="Pfam" id="PF16320"/>
    </source>
</evidence>
<dbReference type="FunFam" id="1.20.5.710:FF:000006">
    <property type="entry name" value="39S ribosomal protein L12, mitochondrial"/>
    <property type="match status" value="1"/>
</dbReference>
<evidence type="ECO:0000256" key="3">
    <source>
        <dbReference type="ARBA" id="ARBA00022499"/>
    </source>
</evidence>
<dbReference type="Pfam" id="PF00542">
    <property type="entry name" value="Ribosomal_L12"/>
    <property type="match status" value="1"/>
</dbReference>
<reference evidence="15 16" key="1">
    <citation type="journal article" date="2017" name="Nat. Ecol. Evol.">
        <title>Scallop genome provides insights into evolution of bilaterian karyotype and development.</title>
        <authorList>
            <person name="Wang S."/>
            <person name="Zhang J."/>
            <person name="Jiao W."/>
            <person name="Li J."/>
            <person name="Xun X."/>
            <person name="Sun Y."/>
            <person name="Guo X."/>
            <person name="Huan P."/>
            <person name="Dong B."/>
            <person name="Zhang L."/>
            <person name="Hu X."/>
            <person name="Sun X."/>
            <person name="Wang J."/>
            <person name="Zhao C."/>
            <person name="Wang Y."/>
            <person name="Wang D."/>
            <person name="Huang X."/>
            <person name="Wang R."/>
            <person name="Lv J."/>
            <person name="Li Y."/>
            <person name="Zhang Z."/>
            <person name="Liu B."/>
            <person name="Lu W."/>
            <person name="Hui Y."/>
            <person name="Liang J."/>
            <person name="Zhou Z."/>
            <person name="Hou R."/>
            <person name="Li X."/>
            <person name="Liu Y."/>
            <person name="Li H."/>
            <person name="Ning X."/>
            <person name="Lin Y."/>
            <person name="Zhao L."/>
            <person name="Xing Q."/>
            <person name="Dou J."/>
            <person name="Li Y."/>
            <person name="Mao J."/>
            <person name="Guo H."/>
            <person name="Dou H."/>
            <person name="Li T."/>
            <person name="Mu C."/>
            <person name="Jiang W."/>
            <person name="Fu Q."/>
            <person name="Fu X."/>
            <person name="Miao Y."/>
            <person name="Liu J."/>
            <person name="Yu Q."/>
            <person name="Li R."/>
            <person name="Liao H."/>
            <person name="Li X."/>
            <person name="Kong Y."/>
            <person name="Jiang Z."/>
            <person name="Chourrout D."/>
            <person name="Li R."/>
            <person name="Bao Z."/>
        </authorList>
    </citation>
    <scope>NUCLEOTIDE SEQUENCE [LARGE SCALE GENOMIC DNA]</scope>
    <source>
        <strain evidence="15 16">PY_sf001</strain>
    </source>
</reference>
<comment type="similarity">
    <text evidence="2">Belongs to the bacterial ribosomal protein bL12 family.</text>
</comment>
<evidence type="ECO:0000256" key="10">
    <source>
        <dbReference type="ARBA" id="ARBA00058301"/>
    </source>
</evidence>
<evidence type="ECO:0000313" key="16">
    <source>
        <dbReference type="Proteomes" id="UP000242188"/>
    </source>
</evidence>
<dbReference type="EMBL" id="NEDP02001725">
    <property type="protein sequence ID" value="OWF52626.1"/>
    <property type="molecule type" value="Genomic_DNA"/>
</dbReference>
<dbReference type="InterPro" id="IPR014719">
    <property type="entry name" value="Ribosomal_bL12_C/ClpS-like"/>
</dbReference>
<dbReference type="OrthoDB" id="250175at2759"/>